<proteinExistence type="predicted"/>
<protein>
    <submittedName>
        <fullName evidence="2">Uncharacterized protein</fullName>
    </submittedName>
</protein>
<evidence type="ECO:0000313" key="3">
    <source>
        <dbReference type="Proteomes" id="UP000286746"/>
    </source>
</evidence>
<feature type="region of interest" description="Disordered" evidence="1">
    <location>
        <begin position="1"/>
        <end position="43"/>
    </location>
</feature>
<gene>
    <name evidence="2" type="ORF">GKJPGBOP_08236</name>
</gene>
<organism evidence="2 3">
    <name type="scientific">Streptomyces paromomycinus</name>
    <name type="common">Streptomyces rimosus subsp. paromomycinus</name>
    <dbReference type="NCBI Taxonomy" id="92743"/>
    <lineage>
        <taxon>Bacteria</taxon>
        <taxon>Bacillati</taxon>
        <taxon>Actinomycetota</taxon>
        <taxon>Actinomycetes</taxon>
        <taxon>Kitasatosporales</taxon>
        <taxon>Streptomycetaceae</taxon>
        <taxon>Streptomyces</taxon>
    </lineage>
</organism>
<dbReference type="Proteomes" id="UP000286746">
    <property type="component" value="Unassembled WGS sequence"/>
</dbReference>
<sequence length="546" mass="58545">MPKSHSRKKKTRARQRASGAAYVSAKSGAAHRHPGPDLTLPNAGIEPIDRTALENVRRLIGAGWQECASCQRSLANTVVTSDPAALMLMAFYIYGGLPDAGSLASAATHRFAAAAPTAKASGDLQPLLATVRAMSRPERAELVEDTMDMWVGMHAMNIIPEAHTSGSPARPAVSETAECLPDALFLDTAQLAPPRADYRLHPALPDGEGDAPPMPVLWVEPHGPAAGHDDLVRRCGFTPVTDEGGGDPLWLLHVNEDLGALREVARLATDACGQRRTGWSDDLIDLHLSTGSIMTPLPSDYLGLLRSTSEVRMIGPAANAADAAARAEQGQLLSARARVVFDFSLHRATSQPSGSRTAPTPAAGARRPRRRHPSPAELPDLDITPAYDPALGPCIDMTRFISDAVYDITLTRCDVADQAQPVAVLHAISGAAGAADLKYRCLWQQRVATLPPVDKRWLVTVDSEQRTITSVSHDRHDADRSSGESHIYPLTLTLRTPRGQLTPNQVDHVRALDGLVLVGPLEPDGDLDDAWSRRDLLQVHATVTVA</sequence>
<feature type="compositionally biased region" description="Basic residues" evidence="1">
    <location>
        <begin position="1"/>
        <end position="15"/>
    </location>
</feature>
<reference evidence="2 3" key="1">
    <citation type="submission" date="2018-11" db="EMBL/GenBank/DDBJ databases">
        <title>Whole genome sequence of Streptomyces paromomycinus NBRC 15454(T).</title>
        <authorList>
            <person name="Komaki H."/>
            <person name="Tamura T."/>
        </authorList>
    </citation>
    <scope>NUCLEOTIDE SEQUENCE [LARGE SCALE GENOMIC DNA]</scope>
    <source>
        <strain evidence="2 3">NBRC 15454</strain>
    </source>
</reference>
<dbReference type="AlphaFoldDB" id="A0A401WGM3"/>
<comment type="caution">
    <text evidence="2">The sequence shown here is derived from an EMBL/GenBank/DDBJ whole genome shotgun (WGS) entry which is preliminary data.</text>
</comment>
<accession>A0A401WGM3</accession>
<name>A0A401WGM3_STREY</name>
<feature type="region of interest" description="Disordered" evidence="1">
    <location>
        <begin position="348"/>
        <end position="383"/>
    </location>
</feature>
<feature type="compositionally biased region" description="Low complexity" evidence="1">
    <location>
        <begin position="354"/>
        <end position="365"/>
    </location>
</feature>
<dbReference type="RefSeq" id="WP_125058355.1">
    <property type="nucleotide sequence ID" value="NZ_BHZD01000001.1"/>
</dbReference>
<keyword evidence="3" id="KW-1185">Reference proteome</keyword>
<evidence type="ECO:0000256" key="1">
    <source>
        <dbReference type="SAM" id="MobiDB-lite"/>
    </source>
</evidence>
<dbReference type="EMBL" id="BHZD01000001">
    <property type="protein sequence ID" value="GCD48438.1"/>
    <property type="molecule type" value="Genomic_DNA"/>
</dbReference>
<evidence type="ECO:0000313" key="2">
    <source>
        <dbReference type="EMBL" id="GCD48438.1"/>
    </source>
</evidence>